<reference evidence="1" key="1">
    <citation type="submission" date="2018-06" db="EMBL/GenBank/DDBJ databases">
        <authorList>
            <person name="Zhirakovskaya E."/>
        </authorList>
    </citation>
    <scope>NUCLEOTIDE SEQUENCE</scope>
</reference>
<organism evidence="1">
    <name type="scientific">hydrothermal vent metagenome</name>
    <dbReference type="NCBI Taxonomy" id="652676"/>
    <lineage>
        <taxon>unclassified sequences</taxon>
        <taxon>metagenomes</taxon>
        <taxon>ecological metagenomes</taxon>
    </lineage>
</organism>
<dbReference type="EMBL" id="UOGJ01000106">
    <property type="protein sequence ID" value="VAX36670.1"/>
    <property type="molecule type" value="Genomic_DNA"/>
</dbReference>
<dbReference type="PROSITE" id="PS51257">
    <property type="entry name" value="PROKAR_LIPOPROTEIN"/>
    <property type="match status" value="1"/>
</dbReference>
<protein>
    <recommendedName>
        <fullName evidence="2">Lipoprotein</fullName>
    </recommendedName>
</protein>
<gene>
    <name evidence="1" type="ORF">MNBD_UNCLBAC01-1444</name>
</gene>
<proteinExistence type="predicted"/>
<evidence type="ECO:0000313" key="1">
    <source>
        <dbReference type="EMBL" id="VAX36670.1"/>
    </source>
</evidence>
<accession>A0A3B1DNY0</accession>
<name>A0A3B1DNY0_9ZZZZ</name>
<evidence type="ECO:0008006" key="2">
    <source>
        <dbReference type="Google" id="ProtNLM"/>
    </source>
</evidence>
<dbReference type="AlphaFoldDB" id="A0A3B1DNY0"/>
<sequence>MKIKTHIILIFLTFISCAKTTNKNIKTENEKQYAKIVTENIKTERKKELEVGNKISVLDTTEIEKEEFYRKKINTEFEKEFSECRYSKNGISNLNGKAEFWKLCEFENGKQIMEIKSHKGVVYYEEIYYSKNGKLIYAEETENYMPKNSFTQMTWKCQFYIKKDSLYTLISLGMGKSEDENWNPDVILSMFKKRMKELDVLQKNNG</sequence>